<dbReference type="AlphaFoldDB" id="A0A7W7B457"/>
<dbReference type="GO" id="GO:0016628">
    <property type="term" value="F:oxidoreductase activity, acting on the CH-CH group of donors, NAD or NADP as acceptor"/>
    <property type="evidence" value="ECO:0007669"/>
    <property type="project" value="InterPro"/>
</dbReference>
<dbReference type="Pfam" id="PF16884">
    <property type="entry name" value="ADH_N_2"/>
    <property type="match status" value="1"/>
</dbReference>
<gene>
    <name evidence="3" type="ORF">GGQ98_002223</name>
</gene>
<reference evidence="3 4" key="1">
    <citation type="submission" date="2020-08" db="EMBL/GenBank/DDBJ databases">
        <title>Genomic Encyclopedia of Type Strains, Phase IV (KMG-IV): sequencing the most valuable type-strain genomes for metagenomic binning, comparative biology and taxonomic classification.</title>
        <authorList>
            <person name="Goeker M."/>
        </authorList>
    </citation>
    <scope>NUCLEOTIDE SEQUENCE [LARGE SCALE GENOMIC DNA]</scope>
    <source>
        <strain evidence="3 4">DSM 17328</strain>
    </source>
</reference>
<dbReference type="SUPFAM" id="SSF51735">
    <property type="entry name" value="NAD(P)-binding Rossmann-fold domains"/>
    <property type="match status" value="1"/>
</dbReference>
<dbReference type="RefSeq" id="WP_184069437.1">
    <property type="nucleotide sequence ID" value="NZ_JACHNZ010000024.1"/>
</dbReference>
<dbReference type="Gene3D" id="3.90.180.10">
    <property type="entry name" value="Medium-chain alcohol dehydrogenases, catalytic domain"/>
    <property type="match status" value="1"/>
</dbReference>
<comment type="caution">
    <text evidence="3">The sequence shown here is derived from an EMBL/GenBank/DDBJ whole genome shotgun (WGS) entry which is preliminary data.</text>
</comment>
<protein>
    <recommendedName>
        <fullName evidence="2">Enoyl reductase (ER) domain-containing protein</fullName>
    </recommendedName>
</protein>
<dbReference type="InterPro" id="IPR036291">
    <property type="entry name" value="NAD(P)-bd_dom_sf"/>
</dbReference>
<organism evidence="3 4">
    <name type="scientific">Sphingosinicella soli</name>
    <dbReference type="NCBI Taxonomy" id="333708"/>
    <lineage>
        <taxon>Bacteria</taxon>
        <taxon>Pseudomonadati</taxon>
        <taxon>Pseudomonadota</taxon>
        <taxon>Alphaproteobacteria</taxon>
        <taxon>Sphingomonadales</taxon>
        <taxon>Sphingosinicellaceae</taxon>
        <taxon>Sphingosinicella</taxon>
    </lineage>
</organism>
<dbReference type="InterPro" id="IPR013149">
    <property type="entry name" value="ADH-like_C"/>
</dbReference>
<evidence type="ECO:0000256" key="1">
    <source>
        <dbReference type="ARBA" id="ARBA00023002"/>
    </source>
</evidence>
<accession>A0A7W7B457</accession>
<dbReference type="Proteomes" id="UP000566324">
    <property type="component" value="Unassembled WGS sequence"/>
</dbReference>
<sequence length="342" mass="36799">MAQHVPIRNRRWILANRPQTEIERDLLTFEDGPLPEPGEGEVLVRNIYLSIDPTHRIWMSDVDQYMEPVAIGDVMRGGTLGVVEVSRAKGLAVGDIVTGQGGWQDYAAVSGKALRRVEPGGLPLAAFMGPLGNIGATAYFGLFEVAKPRPGETVLVSAAAGAVGSLVGQMAKLMGCRVVGIAGSAEKCAWITNELGFDAAVNYRDADLVGAISAACPKGVDVYFDNVGGKILDAALTLININARIAVCGLISTYNEIEQGGGPAMFRNVLMKRARIEGFIVSDYWRRYPEAYAAIGAWLEKGLLKYRMDIRDGLENAPDILKLLFSGAHDGKLLVRVSAEPR</sequence>
<dbReference type="Pfam" id="PF00107">
    <property type="entry name" value="ADH_zinc_N"/>
    <property type="match status" value="1"/>
</dbReference>
<keyword evidence="1" id="KW-0560">Oxidoreductase</keyword>
<feature type="domain" description="Enoyl reductase (ER)" evidence="2">
    <location>
        <begin position="23"/>
        <end position="335"/>
    </location>
</feature>
<keyword evidence="4" id="KW-1185">Reference proteome</keyword>
<dbReference type="PANTHER" id="PTHR43205">
    <property type="entry name" value="PROSTAGLANDIN REDUCTASE"/>
    <property type="match status" value="1"/>
</dbReference>
<name>A0A7W7B457_9SPHN</name>
<dbReference type="Gene3D" id="3.40.50.720">
    <property type="entry name" value="NAD(P)-binding Rossmann-like Domain"/>
    <property type="match status" value="1"/>
</dbReference>
<dbReference type="SMART" id="SM00829">
    <property type="entry name" value="PKS_ER"/>
    <property type="match status" value="1"/>
</dbReference>
<evidence type="ECO:0000313" key="4">
    <source>
        <dbReference type="Proteomes" id="UP000566324"/>
    </source>
</evidence>
<dbReference type="PANTHER" id="PTHR43205:SF7">
    <property type="entry name" value="PROSTAGLANDIN REDUCTASE 1"/>
    <property type="match status" value="1"/>
</dbReference>
<dbReference type="CDD" id="cd05288">
    <property type="entry name" value="PGDH"/>
    <property type="match status" value="1"/>
</dbReference>
<dbReference type="InterPro" id="IPR041694">
    <property type="entry name" value="ADH_N_2"/>
</dbReference>
<dbReference type="EMBL" id="JACHNZ010000024">
    <property type="protein sequence ID" value="MBB4632597.1"/>
    <property type="molecule type" value="Genomic_DNA"/>
</dbReference>
<evidence type="ECO:0000313" key="3">
    <source>
        <dbReference type="EMBL" id="MBB4632597.1"/>
    </source>
</evidence>
<dbReference type="SUPFAM" id="SSF50129">
    <property type="entry name" value="GroES-like"/>
    <property type="match status" value="1"/>
</dbReference>
<dbReference type="FunFam" id="3.40.50.720:FF:000121">
    <property type="entry name" value="Prostaglandin reductase 2"/>
    <property type="match status" value="1"/>
</dbReference>
<dbReference type="InterPro" id="IPR020843">
    <property type="entry name" value="ER"/>
</dbReference>
<dbReference type="InterPro" id="IPR011032">
    <property type="entry name" value="GroES-like_sf"/>
</dbReference>
<evidence type="ECO:0000259" key="2">
    <source>
        <dbReference type="SMART" id="SM00829"/>
    </source>
</evidence>
<proteinExistence type="predicted"/>
<dbReference type="InterPro" id="IPR045010">
    <property type="entry name" value="MDR_fam"/>
</dbReference>